<evidence type="ECO:0000256" key="7">
    <source>
        <dbReference type="ARBA" id="ARBA00022967"/>
    </source>
</evidence>
<evidence type="ECO:0000256" key="8">
    <source>
        <dbReference type="ARBA" id="ARBA00023136"/>
    </source>
</evidence>
<accession>A0A8I1M721</accession>
<dbReference type="SUPFAM" id="SSF50331">
    <property type="entry name" value="MOP-like"/>
    <property type="match status" value="1"/>
</dbReference>
<evidence type="ECO:0000256" key="6">
    <source>
        <dbReference type="ARBA" id="ARBA00022840"/>
    </source>
</evidence>
<dbReference type="GO" id="GO:0005524">
    <property type="term" value="F:ATP binding"/>
    <property type="evidence" value="ECO:0007669"/>
    <property type="project" value="UniProtKB-KW"/>
</dbReference>
<dbReference type="AlphaFoldDB" id="A0A8I1M721"/>
<evidence type="ECO:0000256" key="9">
    <source>
        <dbReference type="PROSITE-ProRule" id="PRU01213"/>
    </source>
</evidence>
<keyword evidence="7" id="KW-1278">Translocase</keyword>
<evidence type="ECO:0000313" key="13">
    <source>
        <dbReference type="Proteomes" id="UP000664405"/>
    </source>
</evidence>
<feature type="domain" description="Mop" evidence="11">
    <location>
        <begin position="294"/>
        <end position="374"/>
    </location>
</feature>
<dbReference type="PANTHER" id="PTHR43514:SF4">
    <property type="entry name" value="ABC TRANSPORTER I FAMILY MEMBER 10"/>
    <property type="match status" value="1"/>
</dbReference>
<dbReference type="Gene3D" id="3.40.50.300">
    <property type="entry name" value="P-loop containing nucleotide triphosphate hydrolases"/>
    <property type="match status" value="1"/>
</dbReference>
<dbReference type="InterPro" id="IPR008995">
    <property type="entry name" value="Mo/tungstate-bd_C_term_dom"/>
</dbReference>
<name>A0A8I1M721_9PROT</name>
<dbReference type="Proteomes" id="UP000664405">
    <property type="component" value="Unassembled WGS sequence"/>
</dbReference>
<keyword evidence="8" id="KW-0472">Membrane</keyword>
<protein>
    <submittedName>
        <fullName evidence="12">Molybdenum ABC transporter ATP-binding protein</fullName>
    </submittedName>
</protein>
<dbReference type="Pfam" id="PF03459">
    <property type="entry name" value="TOBE"/>
    <property type="match status" value="1"/>
</dbReference>
<keyword evidence="1" id="KW-0813">Transport</keyword>
<dbReference type="GO" id="GO:0016020">
    <property type="term" value="C:membrane"/>
    <property type="evidence" value="ECO:0007669"/>
    <property type="project" value="InterPro"/>
</dbReference>
<dbReference type="GO" id="GO:0015098">
    <property type="term" value="F:molybdate ion transmembrane transporter activity"/>
    <property type="evidence" value="ECO:0007669"/>
    <property type="project" value="InterPro"/>
</dbReference>
<evidence type="ECO:0000256" key="1">
    <source>
        <dbReference type="ARBA" id="ARBA00022448"/>
    </source>
</evidence>
<keyword evidence="6 12" id="KW-0067">ATP-binding</keyword>
<dbReference type="InterPro" id="IPR027417">
    <property type="entry name" value="P-loop_NTPase"/>
</dbReference>
<dbReference type="PANTHER" id="PTHR43514">
    <property type="entry name" value="ABC TRANSPORTER I FAMILY MEMBER 10"/>
    <property type="match status" value="1"/>
</dbReference>
<dbReference type="PROSITE" id="PS51866">
    <property type="entry name" value="MOP"/>
    <property type="match status" value="1"/>
</dbReference>
<evidence type="ECO:0000256" key="2">
    <source>
        <dbReference type="ARBA" id="ARBA00022475"/>
    </source>
</evidence>
<reference evidence="12" key="1">
    <citation type="submission" date="2020-12" db="EMBL/GenBank/DDBJ databases">
        <title>Oil enriched cultivation method for isolating marine PHA-producing bacteria.</title>
        <authorList>
            <person name="Zheng W."/>
            <person name="Yu S."/>
            <person name="Huang Y."/>
        </authorList>
    </citation>
    <scope>NUCLEOTIDE SEQUENCE</scope>
    <source>
        <strain evidence="12">SY-2-3</strain>
    </source>
</reference>
<dbReference type="GO" id="GO:0016887">
    <property type="term" value="F:ATP hydrolysis activity"/>
    <property type="evidence" value="ECO:0007669"/>
    <property type="project" value="InterPro"/>
</dbReference>
<dbReference type="NCBIfam" id="TIGR02142">
    <property type="entry name" value="modC_ABC"/>
    <property type="match status" value="1"/>
</dbReference>
<comment type="caution">
    <text evidence="12">The sequence shown here is derived from an EMBL/GenBank/DDBJ whole genome shotgun (WGS) entry which is preliminary data.</text>
</comment>
<evidence type="ECO:0000259" key="11">
    <source>
        <dbReference type="PROSITE" id="PS51866"/>
    </source>
</evidence>
<dbReference type="Gene3D" id="2.40.50.100">
    <property type="match status" value="1"/>
</dbReference>
<dbReference type="InterPro" id="IPR011868">
    <property type="entry name" value="ModC_ABC_ATP-bd"/>
</dbReference>
<dbReference type="InterPro" id="IPR004606">
    <property type="entry name" value="Mop_domain"/>
</dbReference>
<dbReference type="SUPFAM" id="SSF52540">
    <property type="entry name" value="P-loop containing nucleoside triphosphate hydrolases"/>
    <property type="match status" value="1"/>
</dbReference>
<evidence type="ECO:0000313" key="12">
    <source>
        <dbReference type="EMBL" id="MBN8196131.1"/>
    </source>
</evidence>
<evidence type="ECO:0000256" key="4">
    <source>
        <dbReference type="ARBA" id="ARBA00022519"/>
    </source>
</evidence>
<dbReference type="InterPro" id="IPR017871">
    <property type="entry name" value="ABC_transporter-like_CS"/>
</dbReference>
<evidence type="ECO:0000256" key="5">
    <source>
        <dbReference type="ARBA" id="ARBA00022741"/>
    </source>
</evidence>
<keyword evidence="5" id="KW-0547">Nucleotide-binding</keyword>
<evidence type="ECO:0000259" key="10">
    <source>
        <dbReference type="PROSITE" id="PS50893"/>
    </source>
</evidence>
<feature type="domain" description="ABC transporter" evidence="10">
    <location>
        <begin position="2"/>
        <end position="234"/>
    </location>
</feature>
<keyword evidence="4" id="KW-0997">Cell inner membrane</keyword>
<keyword evidence="2" id="KW-1003">Cell membrane</keyword>
<dbReference type="RefSeq" id="WP_206926960.1">
    <property type="nucleotide sequence ID" value="NZ_JAEKJW010000001.1"/>
</dbReference>
<gene>
    <name evidence="12" type="primary">modC</name>
    <name evidence="12" type="ORF">JF547_06575</name>
</gene>
<dbReference type="InterPro" id="IPR003439">
    <property type="entry name" value="ABC_transporter-like_ATP-bd"/>
</dbReference>
<dbReference type="PROSITE" id="PS50893">
    <property type="entry name" value="ABC_TRANSPORTER_2"/>
    <property type="match status" value="1"/>
</dbReference>
<proteinExistence type="predicted"/>
<evidence type="ECO:0000256" key="3">
    <source>
        <dbReference type="ARBA" id="ARBA00022505"/>
    </source>
</evidence>
<dbReference type="InterPro" id="IPR050334">
    <property type="entry name" value="Molybdenum_import_ModC"/>
</dbReference>
<dbReference type="PROSITE" id="PS00211">
    <property type="entry name" value="ABC_TRANSPORTER_1"/>
    <property type="match status" value="1"/>
</dbReference>
<dbReference type="InterPro" id="IPR003593">
    <property type="entry name" value="AAA+_ATPase"/>
</dbReference>
<dbReference type="Pfam" id="PF00005">
    <property type="entry name" value="ABC_tran"/>
    <property type="match status" value="1"/>
</dbReference>
<dbReference type="GO" id="GO:0140359">
    <property type="term" value="F:ABC-type transporter activity"/>
    <property type="evidence" value="ECO:0007669"/>
    <property type="project" value="InterPro"/>
</dbReference>
<keyword evidence="3 9" id="KW-0500">Molybdenum</keyword>
<sequence>MSITVSISHKLGKFDLDADFHIPDTGITALFGPSGSGKTSLINIIAGLETPRQGHIEISDRIVFDHRQRINLPARKRRVGYVFQDARLFPHKTVSENLYFGARRNAQKLPREEQSAILEMLDILPLMGRRPAALSGGEKQRVSLGRALLSNPDILLLDEPLSALDHARKQEILPYFEWLRDHRKIPILYVTHAIDEVARLADHMVVIDQGKTLASGSVFKMLGRIDLPPLAGRFDAGTVLSARIVSRDPKAEVSFLDCAGQRLVVPYLGRPTNPNVRLHIRARDVMIAKTAPTGISANNVIPVTITKINQENRDTVDISLRLGHDPDDRHQHDTANGQPVLHARITRWSAHRLKLGLGQKVFAVIKSVTVDGQVADQAI</sequence>
<dbReference type="EMBL" id="JAEKJW010000001">
    <property type="protein sequence ID" value="MBN8196131.1"/>
    <property type="molecule type" value="Genomic_DNA"/>
</dbReference>
<dbReference type="InterPro" id="IPR005116">
    <property type="entry name" value="Transp-assoc_OB_typ1"/>
</dbReference>
<dbReference type="SMART" id="SM00382">
    <property type="entry name" value="AAA"/>
    <property type="match status" value="1"/>
</dbReference>
<organism evidence="12 13">
    <name type="scientific">Thalassospira povalilytica</name>
    <dbReference type="NCBI Taxonomy" id="732237"/>
    <lineage>
        <taxon>Bacteria</taxon>
        <taxon>Pseudomonadati</taxon>
        <taxon>Pseudomonadota</taxon>
        <taxon>Alphaproteobacteria</taxon>
        <taxon>Rhodospirillales</taxon>
        <taxon>Thalassospiraceae</taxon>
        <taxon>Thalassospira</taxon>
    </lineage>
</organism>